<feature type="domain" description="Aminotransferase class I/classII large" evidence="8">
    <location>
        <begin position="49"/>
        <end position="401"/>
    </location>
</feature>
<comment type="subunit">
    <text evidence="3">Homodimer.</text>
</comment>
<organism evidence="9 10">
    <name type="scientific">Acidaminococcus fermentans</name>
    <dbReference type="NCBI Taxonomy" id="905"/>
    <lineage>
        <taxon>Bacteria</taxon>
        <taxon>Bacillati</taxon>
        <taxon>Bacillota</taxon>
        <taxon>Negativicutes</taxon>
        <taxon>Acidaminococcales</taxon>
        <taxon>Acidaminococcaceae</taxon>
        <taxon>Acidaminococcus</taxon>
    </lineage>
</organism>
<keyword evidence="5" id="KW-0808">Transferase</keyword>
<evidence type="ECO:0000313" key="10">
    <source>
        <dbReference type="Proteomes" id="UP000182379"/>
    </source>
</evidence>
<comment type="similarity">
    <text evidence="2">Belongs to the class-I pyridoxal-phosphate-dependent aminotransferase family.</text>
</comment>
<dbReference type="CDD" id="cd00609">
    <property type="entry name" value="AAT_like"/>
    <property type="match status" value="1"/>
</dbReference>
<feature type="region of interest" description="Disordered" evidence="7">
    <location>
        <begin position="1"/>
        <end position="20"/>
    </location>
</feature>
<dbReference type="InterPro" id="IPR000796">
    <property type="entry name" value="Asp_trans"/>
</dbReference>
<dbReference type="Proteomes" id="UP000182379">
    <property type="component" value="Unassembled WGS sequence"/>
</dbReference>
<dbReference type="SUPFAM" id="SSF53383">
    <property type="entry name" value="PLP-dependent transferases"/>
    <property type="match status" value="1"/>
</dbReference>
<reference evidence="9 10" key="1">
    <citation type="submission" date="2016-10" db="EMBL/GenBank/DDBJ databases">
        <authorList>
            <person name="Varghese N."/>
            <person name="Submissions S."/>
        </authorList>
    </citation>
    <scope>NUCLEOTIDE SEQUENCE [LARGE SCALE GENOMIC DNA]</scope>
    <source>
        <strain evidence="9 10">WCC6</strain>
    </source>
</reference>
<proteinExistence type="inferred from homology"/>
<dbReference type="PANTHER" id="PTHR11879">
    <property type="entry name" value="ASPARTATE AMINOTRANSFERASE"/>
    <property type="match status" value="1"/>
</dbReference>
<dbReference type="EMBL" id="FNOP01000009">
    <property type="protein sequence ID" value="SDW94986.1"/>
    <property type="molecule type" value="Genomic_DNA"/>
</dbReference>
<name>A0A1H2XQF0_ACIFE</name>
<dbReference type="PANTHER" id="PTHR11879:SF22">
    <property type="entry name" value="ASPARTATE AMINOTRANSFERASE, MITOCHONDRIAL"/>
    <property type="match status" value="1"/>
</dbReference>
<keyword evidence="4" id="KW-0032">Aminotransferase</keyword>
<keyword evidence="6" id="KW-0663">Pyridoxal phosphate</keyword>
<dbReference type="GO" id="GO:0030170">
    <property type="term" value="F:pyridoxal phosphate binding"/>
    <property type="evidence" value="ECO:0007669"/>
    <property type="project" value="InterPro"/>
</dbReference>
<protein>
    <submittedName>
        <fullName evidence="9">Aromatic-amino-acid transaminase</fullName>
    </submittedName>
</protein>
<evidence type="ECO:0000259" key="8">
    <source>
        <dbReference type="Pfam" id="PF00155"/>
    </source>
</evidence>
<evidence type="ECO:0000256" key="5">
    <source>
        <dbReference type="ARBA" id="ARBA00022679"/>
    </source>
</evidence>
<dbReference type="InterPro" id="IPR015421">
    <property type="entry name" value="PyrdxlP-dep_Trfase_major"/>
</dbReference>
<evidence type="ECO:0000256" key="6">
    <source>
        <dbReference type="ARBA" id="ARBA00022898"/>
    </source>
</evidence>
<dbReference type="InterPro" id="IPR015422">
    <property type="entry name" value="PyrdxlP-dep_Trfase_small"/>
</dbReference>
<evidence type="ECO:0000256" key="4">
    <source>
        <dbReference type="ARBA" id="ARBA00022576"/>
    </source>
</evidence>
<dbReference type="InterPro" id="IPR015424">
    <property type="entry name" value="PyrdxlP-dep_Trfase"/>
</dbReference>
<dbReference type="InterPro" id="IPR004839">
    <property type="entry name" value="Aminotransferase_I/II_large"/>
</dbReference>
<comment type="caution">
    <text evidence="9">The sequence shown here is derived from an EMBL/GenBank/DDBJ whole genome shotgun (WGS) entry which is preliminary data.</text>
</comment>
<evidence type="ECO:0000256" key="7">
    <source>
        <dbReference type="SAM" id="MobiDB-lite"/>
    </source>
</evidence>
<dbReference type="Pfam" id="PF00155">
    <property type="entry name" value="Aminotran_1_2"/>
    <property type="match status" value="1"/>
</dbReference>
<accession>A0A1H2XQF0</accession>
<evidence type="ECO:0000313" key="9">
    <source>
        <dbReference type="EMBL" id="SDW94986.1"/>
    </source>
</evidence>
<evidence type="ECO:0000256" key="2">
    <source>
        <dbReference type="ARBA" id="ARBA00007441"/>
    </source>
</evidence>
<comment type="cofactor">
    <cofactor evidence="1">
        <name>pyridoxal 5'-phosphate</name>
        <dbReference type="ChEBI" id="CHEBI:597326"/>
    </cofactor>
</comment>
<sequence length="418" mass="46198">MMNSCVAPHAQKKTKPSKDRIFGASEAAQKRISEIGADAVINATIGCILDNDENFVVLPTVSKVFRGLKDAEYFKYAPIMGLPEYLELVQNACFSQSRPEGFTAAIATAGGTGAIHHAVWNYAEAGDTILTSAWYWGAYNQICEDMDRHLATYPMTTPDHKFNLAACEEKVREILAHQDRILLIINTPAHNPTGFSLTPEDIENVLKMLENAIAGTGKTATLCLDVAYIDYAGEREEVRKIFRKLSNLPKNIFGLIAYSLSKSFTMYGQRCGALIGVTSDEKQILEFINANKYTSRACWSNCNRGAMDTLDTIYSNPELLDTIQKERAHYYSMIQERGDIFTEEAKQCGLKMLPYISGFFLSIPAKDPEAVCNRLHEDNIFCVPLAAGVRVAVCGVPKHKVYGMAAKIKAAMDAVGED</sequence>
<dbReference type="GO" id="GO:0006520">
    <property type="term" value="P:amino acid metabolic process"/>
    <property type="evidence" value="ECO:0007669"/>
    <property type="project" value="InterPro"/>
</dbReference>
<dbReference type="GO" id="GO:0008483">
    <property type="term" value="F:transaminase activity"/>
    <property type="evidence" value="ECO:0007669"/>
    <property type="project" value="UniProtKB-KW"/>
</dbReference>
<evidence type="ECO:0000256" key="1">
    <source>
        <dbReference type="ARBA" id="ARBA00001933"/>
    </source>
</evidence>
<dbReference type="RefSeq" id="WP_074706311.1">
    <property type="nucleotide sequence ID" value="NZ_CALAKB010000044.1"/>
</dbReference>
<dbReference type="AlphaFoldDB" id="A0A1H2XQF0"/>
<dbReference type="Gene3D" id="3.40.640.10">
    <property type="entry name" value="Type I PLP-dependent aspartate aminotransferase-like (Major domain)"/>
    <property type="match status" value="1"/>
</dbReference>
<gene>
    <name evidence="9" type="ORF">SAMN05216495_10963</name>
</gene>
<dbReference type="GO" id="GO:0042802">
    <property type="term" value="F:identical protein binding"/>
    <property type="evidence" value="ECO:0007669"/>
    <property type="project" value="TreeGrafter"/>
</dbReference>
<evidence type="ECO:0000256" key="3">
    <source>
        <dbReference type="ARBA" id="ARBA00011738"/>
    </source>
</evidence>
<dbReference type="Gene3D" id="3.90.1150.10">
    <property type="entry name" value="Aspartate Aminotransferase, domain 1"/>
    <property type="match status" value="1"/>
</dbReference>